<evidence type="ECO:0000256" key="1">
    <source>
        <dbReference type="SAM" id="MobiDB-lite"/>
    </source>
</evidence>
<reference evidence="2 3" key="1">
    <citation type="submission" date="2011-02" db="EMBL/GenBank/DDBJ databases">
        <title>The Genome Sequence of Sphaeroforma arctica JP610.</title>
        <authorList>
            <consortium name="The Broad Institute Genome Sequencing Platform"/>
            <person name="Russ C."/>
            <person name="Cuomo C."/>
            <person name="Young S.K."/>
            <person name="Zeng Q."/>
            <person name="Gargeya S."/>
            <person name="Alvarado L."/>
            <person name="Berlin A."/>
            <person name="Chapman S.B."/>
            <person name="Chen Z."/>
            <person name="Freedman E."/>
            <person name="Gellesch M."/>
            <person name="Goldberg J."/>
            <person name="Griggs A."/>
            <person name="Gujja S."/>
            <person name="Heilman E."/>
            <person name="Heiman D."/>
            <person name="Howarth C."/>
            <person name="Mehta T."/>
            <person name="Neiman D."/>
            <person name="Pearson M."/>
            <person name="Roberts A."/>
            <person name="Saif S."/>
            <person name="Shea T."/>
            <person name="Shenoy N."/>
            <person name="Sisk P."/>
            <person name="Stolte C."/>
            <person name="Sykes S."/>
            <person name="White J."/>
            <person name="Yandava C."/>
            <person name="Burger G."/>
            <person name="Gray M.W."/>
            <person name="Holland P.W.H."/>
            <person name="King N."/>
            <person name="Lang F.B.F."/>
            <person name="Roger A.J."/>
            <person name="Ruiz-Trillo I."/>
            <person name="Haas B."/>
            <person name="Nusbaum C."/>
            <person name="Birren B."/>
        </authorList>
    </citation>
    <scope>NUCLEOTIDE SEQUENCE [LARGE SCALE GENOMIC DNA]</scope>
    <source>
        <strain evidence="2 3">JP610</strain>
    </source>
</reference>
<protein>
    <submittedName>
        <fullName evidence="2">Uncharacterized protein</fullName>
    </submittedName>
</protein>
<dbReference type="Proteomes" id="UP000054560">
    <property type="component" value="Unassembled WGS sequence"/>
</dbReference>
<dbReference type="GeneID" id="25911417"/>
<keyword evidence="3" id="KW-1185">Reference proteome</keyword>
<feature type="region of interest" description="Disordered" evidence="1">
    <location>
        <begin position="108"/>
        <end position="134"/>
    </location>
</feature>
<dbReference type="InterPro" id="IPR011993">
    <property type="entry name" value="PH-like_dom_sf"/>
</dbReference>
<evidence type="ECO:0000313" key="3">
    <source>
        <dbReference type="Proteomes" id="UP000054560"/>
    </source>
</evidence>
<gene>
    <name evidence="2" type="ORF">SARC_10913</name>
</gene>
<dbReference type="Gene3D" id="2.30.29.30">
    <property type="entry name" value="Pleckstrin-homology domain (PH domain)/Phosphotyrosine-binding domain (PTB)"/>
    <property type="match status" value="1"/>
</dbReference>
<feature type="compositionally biased region" description="Polar residues" evidence="1">
    <location>
        <begin position="108"/>
        <end position="131"/>
    </location>
</feature>
<proteinExistence type="predicted"/>
<dbReference type="EMBL" id="KQ243034">
    <property type="protein sequence ID" value="KNC76597.1"/>
    <property type="molecule type" value="Genomic_DNA"/>
</dbReference>
<dbReference type="RefSeq" id="XP_014150499.1">
    <property type="nucleotide sequence ID" value="XM_014295024.1"/>
</dbReference>
<sequence>MCTLDISQNFLCFSTRASQSSDLVSVVIPCLDVVRATPVEYTDVTNAVHVHAHGGNDFIFGNLTDKIRQVMVNAILRTTVNKKDTGPSGGVPGGAFGSTSVFRLNSEGSRSINSTNDSSEQLANENSSQNSTDDDLQLQPALMSIFGLALIPTNGSLSEGQIITKSPATTLKSRTDTDTTFRKASSVLSTNSLTVSR</sequence>
<dbReference type="AlphaFoldDB" id="A0A0L0FIJ7"/>
<organism evidence="2 3">
    <name type="scientific">Sphaeroforma arctica JP610</name>
    <dbReference type="NCBI Taxonomy" id="667725"/>
    <lineage>
        <taxon>Eukaryota</taxon>
        <taxon>Ichthyosporea</taxon>
        <taxon>Ichthyophonida</taxon>
        <taxon>Sphaeroforma</taxon>
    </lineage>
</organism>
<name>A0A0L0FIJ7_9EUKA</name>
<evidence type="ECO:0000313" key="2">
    <source>
        <dbReference type="EMBL" id="KNC76597.1"/>
    </source>
</evidence>
<accession>A0A0L0FIJ7</accession>